<dbReference type="SUPFAM" id="SSF161098">
    <property type="entry name" value="MetI-like"/>
    <property type="match status" value="1"/>
</dbReference>
<feature type="transmembrane region" description="Helical" evidence="8">
    <location>
        <begin position="26"/>
        <end position="48"/>
    </location>
</feature>
<comment type="subcellular location">
    <subcellularLocation>
        <location evidence="1 8">Cell membrane</location>
        <topology evidence="1 8">Multi-pass membrane protein</topology>
    </subcellularLocation>
</comment>
<evidence type="ECO:0000256" key="8">
    <source>
        <dbReference type="RuleBase" id="RU363032"/>
    </source>
</evidence>
<dbReference type="RefSeq" id="WP_066052328.1">
    <property type="nucleotide sequence ID" value="NZ_CP014223.1"/>
</dbReference>
<reference evidence="12" key="2">
    <citation type="submission" date="2016-01" db="EMBL/GenBank/DDBJ databases">
        <authorList>
            <person name="Poehlein A."/>
            <person name="Schlien K."/>
            <person name="Gottschalk G."/>
            <person name="Buckel W."/>
            <person name="Daniel R."/>
        </authorList>
    </citation>
    <scope>NUCLEOTIDE SEQUENCE [LARGE SCALE GENOMIC DNA]</scope>
    <source>
        <strain evidence="12">X2</strain>
    </source>
</reference>
<dbReference type="AlphaFoldDB" id="A0A110A7E3"/>
<feature type="transmembrane region" description="Helical" evidence="8">
    <location>
        <begin position="60"/>
        <end position="81"/>
    </location>
</feature>
<evidence type="ECO:0000256" key="6">
    <source>
        <dbReference type="ARBA" id="ARBA00022989"/>
    </source>
</evidence>
<keyword evidence="5" id="KW-0029">Amino-acid transport</keyword>
<dbReference type="GO" id="GO:0006865">
    <property type="term" value="P:amino acid transport"/>
    <property type="evidence" value="ECO:0007669"/>
    <property type="project" value="UniProtKB-KW"/>
</dbReference>
<evidence type="ECO:0000313" key="12">
    <source>
        <dbReference type="Proteomes" id="UP000068026"/>
    </source>
</evidence>
<gene>
    <name evidence="10" type="primary">glnP_2</name>
    <name evidence="10" type="ORF">CPRO_25320</name>
    <name evidence="11" type="ORF">SAMN02745151_00901</name>
</gene>
<evidence type="ECO:0000256" key="1">
    <source>
        <dbReference type="ARBA" id="ARBA00004651"/>
    </source>
</evidence>
<keyword evidence="4 8" id="KW-0812">Transmembrane</keyword>
<dbReference type="KEGG" id="cpro:CPRO_25320"/>
<dbReference type="InterPro" id="IPR010065">
    <property type="entry name" value="AA_ABC_transptr_permease_3TM"/>
</dbReference>
<feature type="transmembrane region" description="Helical" evidence="8">
    <location>
        <begin position="193"/>
        <end position="214"/>
    </location>
</feature>
<dbReference type="GO" id="GO:0022857">
    <property type="term" value="F:transmembrane transporter activity"/>
    <property type="evidence" value="ECO:0007669"/>
    <property type="project" value="InterPro"/>
</dbReference>
<evidence type="ECO:0000259" key="9">
    <source>
        <dbReference type="PROSITE" id="PS50928"/>
    </source>
</evidence>
<dbReference type="Proteomes" id="UP000068026">
    <property type="component" value="Chromosome"/>
</dbReference>
<comment type="similarity">
    <text evidence="8">Belongs to the binding-protein-dependent transport system permease family.</text>
</comment>
<dbReference type="InterPro" id="IPR043429">
    <property type="entry name" value="ArtM/GltK/GlnP/TcyL/YhdX-like"/>
</dbReference>
<dbReference type="GO" id="GO:0043190">
    <property type="term" value="C:ATP-binding cassette (ABC) transporter complex"/>
    <property type="evidence" value="ECO:0007669"/>
    <property type="project" value="InterPro"/>
</dbReference>
<dbReference type="EMBL" id="CP014223">
    <property type="protein sequence ID" value="AMJ42080.1"/>
    <property type="molecule type" value="Genomic_DNA"/>
</dbReference>
<protein>
    <submittedName>
        <fullName evidence="11">Amino acid ABC transporter membrane protein, PAAT family</fullName>
    </submittedName>
    <submittedName>
        <fullName evidence="10">Glutamine transport system permease protein GlnP</fullName>
    </submittedName>
</protein>
<sequence>MNGFSNFIEYTTGIFPQLLRGMSLTLQMTILSLILALIIGIFSCMFSISKIKVLNVFSGIYLSLIRGTPLMVQAVFIYFAIPAVLEIKIQPFSAAVIVLCLNAGAYLSEIFRSGIMAVNKGQMEAARSLGLPYGVAMVKIILPQAIRIVIPSVVNQFIITLKDTSILSTIGCAELMRQGNLIVARNFRGFETYAVIAVMYYIVITILTKVAKIIEGRLANGKG</sequence>
<dbReference type="EMBL" id="FQUA01000003">
    <property type="protein sequence ID" value="SHE50990.1"/>
    <property type="molecule type" value="Genomic_DNA"/>
</dbReference>
<keyword evidence="12" id="KW-1185">Reference proteome</keyword>
<keyword evidence="3" id="KW-1003">Cell membrane</keyword>
<dbReference type="PROSITE" id="PS50928">
    <property type="entry name" value="ABC_TM1"/>
    <property type="match status" value="1"/>
</dbReference>
<keyword evidence="6 8" id="KW-1133">Transmembrane helix</keyword>
<evidence type="ECO:0000256" key="5">
    <source>
        <dbReference type="ARBA" id="ARBA00022970"/>
    </source>
</evidence>
<name>A0A110A7E3_ANAPI</name>
<feature type="transmembrane region" description="Helical" evidence="8">
    <location>
        <begin position="129"/>
        <end position="150"/>
    </location>
</feature>
<evidence type="ECO:0000313" key="11">
    <source>
        <dbReference type="EMBL" id="SHE50990.1"/>
    </source>
</evidence>
<feature type="transmembrane region" description="Helical" evidence="8">
    <location>
        <begin position="87"/>
        <end position="108"/>
    </location>
</feature>
<dbReference type="Pfam" id="PF00528">
    <property type="entry name" value="BPD_transp_1"/>
    <property type="match status" value="1"/>
</dbReference>
<organism evidence="11 13">
    <name type="scientific">Anaerotignum propionicum DSM 1682</name>
    <dbReference type="NCBI Taxonomy" id="991789"/>
    <lineage>
        <taxon>Bacteria</taxon>
        <taxon>Bacillati</taxon>
        <taxon>Bacillota</taxon>
        <taxon>Clostridia</taxon>
        <taxon>Lachnospirales</taxon>
        <taxon>Anaerotignaceae</taxon>
        <taxon>Anaerotignum</taxon>
    </lineage>
</organism>
<keyword evidence="2 8" id="KW-0813">Transport</keyword>
<dbReference type="InterPro" id="IPR035906">
    <property type="entry name" value="MetI-like_sf"/>
</dbReference>
<reference evidence="11" key="4">
    <citation type="submission" date="2016-11" db="EMBL/GenBank/DDBJ databases">
        <authorList>
            <person name="Varghese N."/>
            <person name="Submissions S."/>
        </authorList>
    </citation>
    <scope>NUCLEOTIDE SEQUENCE</scope>
    <source>
        <strain evidence="11">DSM 1682</strain>
    </source>
</reference>
<proteinExistence type="inferred from homology"/>
<dbReference type="InterPro" id="IPR000515">
    <property type="entry name" value="MetI-like"/>
</dbReference>
<dbReference type="PANTHER" id="PTHR30614">
    <property type="entry name" value="MEMBRANE COMPONENT OF AMINO ACID ABC TRANSPORTER"/>
    <property type="match status" value="1"/>
</dbReference>
<dbReference type="NCBIfam" id="TIGR01726">
    <property type="entry name" value="HEQRo_perm_3TM"/>
    <property type="match status" value="1"/>
</dbReference>
<dbReference type="Gene3D" id="1.10.3720.10">
    <property type="entry name" value="MetI-like"/>
    <property type="match status" value="1"/>
</dbReference>
<dbReference type="CDD" id="cd06261">
    <property type="entry name" value="TM_PBP2"/>
    <property type="match status" value="1"/>
</dbReference>
<reference evidence="13" key="3">
    <citation type="submission" date="2016-11" db="EMBL/GenBank/DDBJ databases">
        <authorList>
            <person name="Jaros S."/>
            <person name="Januszkiewicz K."/>
            <person name="Wedrychowicz H."/>
        </authorList>
    </citation>
    <scope>NUCLEOTIDE SEQUENCE [LARGE SCALE GENOMIC DNA]</scope>
    <source>
        <strain evidence="13">DSM 1682</strain>
    </source>
</reference>
<keyword evidence="7 8" id="KW-0472">Membrane</keyword>
<evidence type="ECO:0000256" key="2">
    <source>
        <dbReference type="ARBA" id="ARBA00022448"/>
    </source>
</evidence>
<dbReference type="PANTHER" id="PTHR30614:SF46">
    <property type="entry name" value="ABC TRANSPORTER MEMBRANE SPANNING PERMEASE-GLUTAMINE TRANSPORT"/>
    <property type="match status" value="1"/>
</dbReference>
<dbReference type="FunFam" id="1.10.3720.10:FF:000033">
    <property type="entry name" value="Polar amino acid ABC transporter permease"/>
    <property type="match status" value="1"/>
</dbReference>
<evidence type="ECO:0000256" key="7">
    <source>
        <dbReference type="ARBA" id="ARBA00023136"/>
    </source>
</evidence>
<evidence type="ECO:0000313" key="10">
    <source>
        <dbReference type="EMBL" id="AMJ42080.1"/>
    </source>
</evidence>
<evidence type="ECO:0000256" key="3">
    <source>
        <dbReference type="ARBA" id="ARBA00022475"/>
    </source>
</evidence>
<accession>A0A110A7E3</accession>
<dbReference type="Proteomes" id="UP000184204">
    <property type="component" value="Unassembled WGS sequence"/>
</dbReference>
<dbReference type="OrthoDB" id="9787841at2"/>
<reference evidence="10 12" key="1">
    <citation type="journal article" date="2016" name="Genome Announc.">
        <title>Complete Genome Sequence of the Amino Acid-Fermenting Clostridium propionicum X2 (DSM 1682).</title>
        <authorList>
            <person name="Poehlein A."/>
            <person name="Schlien K."/>
            <person name="Chowdhury N.P."/>
            <person name="Gottschalk G."/>
            <person name="Buckel W."/>
            <person name="Daniel R."/>
        </authorList>
    </citation>
    <scope>NUCLEOTIDE SEQUENCE [LARGE SCALE GENOMIC DNA]</scope>
    <source>
        <strain evidence="10 12">X2</strain>
    </source>
</reference>
<feature type="domain" description="ABC transmembrane type-1" evidence="9">
    <location>
        <begin position="22"/>
        <end position="211"/>
    </location>
</feature>
<evidence type="ECO:0000256" key="4">
    <source>
        <dbReference type="ARBA" id="ARBA00022692"/>
    </source>
</evidence>
<evidence type="ECO:0000313" key="13">
    <source>
        <dbReference type="Proteomes" id="UP000184204"/>
    </source>
</evidence>